<name>A0A3P8Y3Z5_ESOLU</name>
<dbReference type="InterPro" id="IPR025871">
    <property type="entry name" value="GHBP"/>
</dbReference>
<dbReference type="Ensembl" id="ENSELUT00000000517.3">
    <property type="protein sequence ID" value="ENSELUP00000011403.2"/>
    <property type="gene ID" value="ENSELUG00000011769.3"/>
</dbReference>
<dbReference type="GeneTree" id="ENSGT00940000165107"/>
<dbReference type="OMA" id="NECPHYS"/>
<dbReference type="GO" id="GO:0004896">
    <property type="term" value="F:cytokine receptor activity"/>
    <property type="evidence" value="ECO:0007669"/>
    <property type="project" value="TreeGrafter"/>
</dbReference>
<reference evidence="11" key="4">
    <citation type="submission" date="2025-09" db="UniProtKB">
        <authorList>
            <consortium name="Ensembl"/>
        </authorList>
    </citation>
    <scope>IDENTIFICATION</scope>
</reference>
<feature type="region of interest" description="Disordered" evidence="8">
    <location>
        <begin position="538"/>
        <end position="561"/>
    </location>
</feature>
<dbReference type="FunFam" id="2.60.40.10:FF:000269">
    <property type="entry name" value="Growth hormone receptor"/>
    <property type="match status" value="1"/>
</dbReference>
<dbReference type="KEGG" id="els:105015061"/>
<evidence type="ECO:0000313" key="12">
    <source>
        <dbReference type="Proteomes" id="UP000265140"/>
    </source>
</evidence>
<feature type="transmembrane region" description="Helical" evidence="9">
    <location>
        <begin position="44"/>
        <end position="64"/>
    </location>
</feature>
<feature type="compositionally biased region" description="Polar residues" evidence="8">
    <location>
        <begin position="443"/>
        <end position="457"/>
    </location>
</feature>
<keyword evidence="7" id="KW-0325">Glycoprotein</keyword>
<feature type="region of interest" description="Disordered" evidence="8">
    <location>
        <begin position="480"/>
        <end position="516"/>
    </location>
</feature>
<keyword evidence="4 9" id="KW-1133">Transmembrane helix</keyword>
<keyword evidence="2 9" id="KW-0812">Transmembrane</keyword>
<dbReference type="PROSITE" id="PS50853">
    <property type="entry name" value="FN3"/>
    <property type="match status" value="1"/>
</dbReference>
<comment type="subcellular location">
    <subcellularLocation>
        <location evidence="1">Membrane</location>
        <topology evidence="1">Single-pass type I membrane protein</topology>
    </subcellularLocation>
</comment>
<dbReference type="PANTHER" id="PTHR23037">
    <property type="entry name" value="CYTOKINE RECEPTOR"/>
    <property type="match status" value="1"/>
</dbReference>
<reference evidence="12" key="1">
    <citation type="journal article" date="2014" name="PLoS ONE">
        <title>The genome and linkage map of the northern pike (Esox lucius): conserved synteny revealed between the salmonid sister group and the Neoteleostei.</title>
        <authorList>
            <person name="Rondeau E.B."/>
            <person name="Minkley D.R."/>
            <person name="Leong J.S."/>
            <person name="Messmer A.M."/>
            <person name="Jantzen J.R."/>
            <person name="von Schalburg K.R."/>
            <person name="Lemon C."/>
            <person name="Bird N.H."/>
            <person name="Koop B.F."/>
        </authorList>
    </citation>
    <scope>NUCLEOTIDE SEQUENCE</scope>
</reference>
<feature type="region of interest" description="Disordered" evidence="8">
    <location>
        <begin position="389"/>
        <end position="412"/>
    </location>
</feature>
<evidence type="ECO:0000313" key="11">
    <source>
        <dbReference type="Ensembl" id="ENSELUP00000011403.2"/>
    </source>
</evidence>
<dbReference type="GeneID" id="105015061"/>
<evidence type="ECO:0000256" key="5">
    <source>
        <dbReference type="ARBA" id="ARBA00023136"/>
    </source>
</evidence>
<evidence type="ECO:0000256" key="8">
    <source>
        <dbReference type="SAM" id="MobiDB-lite"/>
    </source>
</evidence>
<keyword evidence="12" id="KW-1185">Reference proteome</keyword>
<evidence type="ECO:0000256" key="3">
    <source>
        <dbReference type="ARBA" id="ARBA00022729"/>
    </source>
</evidence>
<keyword evidence="6" id="KW-0675">Receptor</keyword>
<dbReference type="OrthoDB" id="9890215at2759"/>
<keyword evidence="5 9" id="KW-0472">Membrane</keyword>
<feature type="compositionally biased region" description="Basic and acidic residues" evidence="8">
    <location>
        <begin position="485"/>
        <end position="515"/>
    </location>
</feature>
<dbReference type="CTD" id="560202"/>
<dbReference type="InterPro" id="IPR036116">
    <property type="entry name" value="FN3_sf"/>
</dbReference>
<evidence type="ECO:0000256" key="4">
    <source>
        <dbReference type="ARBA" id="ARBA00022989"/>
    </source>
</evidence>
<reference evidence="11" key="2">
    <citation type="submission" date="2020-02" db="EMBL/GenBank/DDBJ databases">
        <title>Esox lucius (northern pike) genome, fEsoLuc1, primary haplotype.</title>
        <authorList>
            <person name="Myers G."/>
            <person name="Karagic N."/>
            <person name="Meyer A."/>
            <person name="Pippel M."/>
            <person name="Reichard M."/>
            <person name="Winkler S."/>
            <person name="Tracey A."/>
            <person name="Sims Y."/>
            <person name="Howe K."/>
            <person name="Rhie A."/>
            <person name="Formenti G."/>
            <person name="Durbin R."/>
            <person name="Fedrigo O."/>
            <person name="Jarvis E.D."/>
        </authorList>
    </citation>
    <scope>NUCLEOTIDE SEQUENCE [LARGE SCALE GENOMIC DNA]</scope>
</reference>
<dbReference type="Pfam" id="PF12772">
    <property type="entry name" value="GHBP"/>
    <property type="match status" value="2"/>
</dbReference>
<dbReference type="Proteomes" id="UP000265140">
    <property type="component" value="Chromosome 14"/>
</dbReference>
<proteinExistence type="predicted"/>
<feature type="transmembrane region" description="Helical" evidence="9">
    <location>
        <begin position="288"/>
        <end position="310"/>
    </location>
</feature>
<evidence type="ECO:0000256" key="7">
    <source>
        <dbReference type="ARBA" id="ARBA00023180"/>
    </source>
</evidence>
<dbReference type="Gene3D" id="2.60.40.10">
    <property type="entry name" value="Immunoglobulins"/>
    <property type="match status" value="2"/>
</dbReference>
<reference evidence="11" key="3">
    <citation type="submission" date="2025-08" db="UniProtKB">
        <authorList>
            <consortium name="Ensembl"/>
        </authorList>
    </citation>
    <scope>IDENTIFICATION</scope>
</reference>
<sequence length="643" mass="72704">MDLKKQLFLPRREDFWVLVYRIFFPFAAYTRLPLVENGSKLTCGMNTMATSYILFIFLILAVSAQEQPTSAEALLQIYPHITGCVSHDMNTFRCRWNIGTFKNLTEPRDLRMFYYINDKNISPKEWSECPHYTPDRTDECFFKESYTKVWMTYSVQLRSGTQDIVYDEIIFIVYDIVKPDPPIALNWTLLNVGLTGSHFDVMVSWEPPHSADVPMGWMTLQYELQYREVNSTQWMKVDLEKGMQRSLYGLRTNTNHEVRVRCKMLASKYFGEFSDSIFIHVPTKESRFPITVLLVFAALSSAVILMLLIYSQQQKLMVILLPPIPGPKIIGIDPELLKKGKLAELTSILGGHPDLRPELYSDDPWVEFIDLDMEESNDRLTELDTQCLMERSPSSDGPPLTIGFRDDDSGRASCCDPDLPDPEASPFHPLFSNTSYALEPSGLGSTKANSPVQTPTTGEGPWTAPGREDLYTQVSEVRPTGEVVLKPDEQSKMEKEADDKAEMEKENKKQSKEFDFQLQMVNADGGGYTSELDAGKMTTRQANERAGQPASTEDDSFVQEQPSEACQSMYFEADRPPIPPSSSISTLPPVSVYTLVEGVDRQNSLRLKPSPQPVHKPVVSKLFLPTTAPEGYLTPDQMAKSTT</sequence>
<feature type="region of interest" description="Disordered" evidence="8">
    <location>
        <begin position="432"/>
        <end position="467"/>
    </location>
</feature>
<dbReference type="RefSeq" id="XP_010876203.2">
    <property type="nucleotide sequence ID" value="XM_010877901.3"/>
</dbReference>
<dbReference type="SUPFAM" id="SSF49265">
    <property type="entry name" value="Fibronectin type III"/>
    <property type="match status" value="2"/>
</dbReference>
<dbReference type="AlphaFoldDB" id="A0A3P8Y3Z5"/>
<keyword evidence="3" id="KW-0732">Signal</keyword>
<evidence type="ECO:0000256" key="9">
    <source>
        <dbReference type="SAM" id="Phobius"/>
    </source>
</evidence>
<feature type="domain" description="Fibronectin type-III" evidence="10">
    <location>
        <begin position="181"/>
        <end position="286"/>
    </location>
</feature>
<dbReference type="CDD" id="cd00063">
    <property type="entry name" value="FN3"/>
    <property type="match status" value="1"/>
</dbReference>
<evidence type="ECO:0000259" key="10">
    <source>
        <dbReference type="PROSITE" id="PS50853"/>
    </source>
</evidence>
<protein>
    <recommendedName>
        <fullName evidence="10">Fibronectin type-III domain-containing protein</fullName>
    </recommendedName>
</protein>
<feature type="transmembrane region" description="Helical" evidence="9">
    <location>
        <begin position="15"/>
        <end position="32"/>
    </location>
</feature>
<dbReference type="GO" id="GO:0009897">
    <property type="term" value="C:external side of plasma membrane"/>
    <property type="evidence" value="ECO:0007669"/>
    <property type="project" value="TreeGrafter"/>
</dbReference>
<evidence type="ECO:0000256" key="1">
    <source>
        <dbReference type="ARBA" id="ARBA00004479"/>
    </source>
</evidence>
<organism evidence="11 12">
    <name type="scientific">Esox lucius</name>
    <name type="common">Northern pike</name>
    <dbReference type="NCBI Taxonomy" id="8010"/>
    <lineage>
        <taxon>Eukaryota</taxon>
        <taxon>Metazoa</taxon>
        <taxon>Chordata</taxon>
        <taxon>Craniata</taxon>
        <taxon>Vertebrata</taxon>
        <taxon>Euteleostomi</taxon>
        <taxon>Actinopterygii</taxon>
        <taxon>Neopterygii</taxon>
        <taxon>Teleostei</taxon>
        <taxon>Protacanthopterygii</taxon>
        <taxon>Esociformes</taxon>
        <taxon>Esocidae</taxon>
        <taxon>Esox</taxon>
    </lineage>
</organism>
<dbReference type="InterPro" id="IPR003961">
    <property type="entry name" value="FN3_dom"/>
</dbReference>
<dbReference type="Bgee" id="ENSELUG00000011769">
    <property type="expression patterns" value="Expressed in liver and 14 other cell types or tissues"/>
</dbReference>
<evidence type="ECO:0000256" key="2">
    <source>
        <dbReference type="ARBA" id="ARBA00022692"/>
    </source>
</evidence>
<evidence type="ECO:0000256" key="6">
    <source>
        <dbReference type="ARBA" id="ARBA00023170"/>
    </source>
</evidence>
<dbReference type="PANTHER" id="PTHR23037:SF46">
    <property type="entry name" value="INTERLEUKIN 5 RECEPTOR SUBUNIT ALPHA"/>
    <property type="match status" value="1"/>
</dbReference>
<accession>A0A3P8Y3Z5</accession>
<dbReference type="InterPro" id="IPR013783">
    <property type="entry name" value="Ig-like_fold"/>
</dbReference>